<organism evidence="1 2">
    <name type="scientific">Fluviispira multicolorata</name>
    <dbReference type="NCBI Taxonomy" id="2654512"/>
    <lineage>
        <taxon>Bacteria</taxon>
        <taxon>Pseudomonadati</taxon>
        <taxon>Bdellovibrionota</taxon>
        <taxon>Oligoflexia</taxon>
        <taxon>Silvanigrellales</taxon>
        <taxon>Silvanigrellaceae</taxon>
        <taxon>Fluviispira</taxon>
    </lineage>
</organism>
<proteinExistence type="predicted"/>
<dbReference type="RefSeq" id="WP_152212298.1">
    <property type="nucleotide sequence ID" value="NZ_WFLN01000005.1"/>
</dbReference>
<evidence type="ECO:0000313" key="2">
    <source>
        <dbReference type="Proteomes" id="UP000442694"/>
    </source>
</evidence>
<evidence type="ECO:0000313" key="1">
    <source>
        <dbReference type="EMBL" id="KAB8032111.1"/>
    </source>
</evidence>
<accession>A0A833JGF1</accession>
<reference evidence="1 2" key="1">
    <citation type="submission" date="2019-10" db="EMBL/GenBank/DDBJ databases">
        <title>New genus of Silvanigrellaceae.</title>
        <authorList>
            <person name="Pitt A."/>
            <person name="Hahn M.W."/>
        </authorList>
    </citation>
    <scope>NUCLEOTIDE SEQUENCE [LARGE SCALE GENOMIC DNA]</scope>
    <source>
        <strain evidence="1 2">33A1-SZDP</strain>
    </source>
</reference>
<name>A0A833JGF1_9BACT</name>
<gene>
    <name evidence="1" type="ORF">GCL57_05545</name>
</gene>
<dbReference type="EMBL" id="WFLN01000005">
    <property type="protein sequence ID" value="KAB8032111.1"/>
    <property type="molecule type" value="Genomic_DNA"/>
</dbReference>
<protein>
    <submittedName>
        <fullName evidence="1">Uncharacterized protein</fullName>
    </submittedName>
</protein>
<dbReference type="AlphaFoldDB" id="A0A833JGF1"/>
<keyword evidence="2" id="KW-1185">Reference proteome</keyword>
<comment type="caution">
    <text evidence="1">The sequence shown here is derived from an EMBL/GenBank/DDBJ whole genome shotgun (WGS) entry which is preliminary data.</text>
</comment>
<dbReference type="Proteomes" id="UP000442694">
    <property type="component" value="Unassembled WGS sequence"/>
</dbReference>
<sequence length="171" mass="20543">MSKKFLDKEHYLISMWFYLERVKRKDRIFNHNLANKFGYSLRQFERITKDINGNYIKSLQLLHDFACLEGMTLSEFILFLENRSNVFKNTEEASFQIKTLFFILNKRRLSLFSNLIKEKINLKKREKYFDHLFLVFCTILYGGNSLLQEVSEFILERSATDGSKSFYKENL</sequence>